<accession>A0A6J7KD09</accession>
<feature type="domain" description="Aldehyde dehydrogenase" evidence="3">
    <location>
        <begin position="2"/>
        <end position="230"/>
    </location>
</feature>
<sequence length="237" mass="25360">MSLELGGKAPSIVTASADMDQAILGNLRGALFNSGQACGAYTRTFVHRSRADEFAERIAEAAKQMRVGHAMNEDTELGPLITRGQVDRVLSYIEGARAEGADLVYGGRVLAGDGLELGHFLEPAVLTNVEDHMRIAQEEVFGPVISILPFDDEDEAIARANASDYGLAAVVWTKDLVLAHTMAKRLRAGTVFVNLLPLIDPGAPWGGFGLSGWGREMGAFAIDEFTEPKGVFIGLES</sequence>
<reference evidence="4" key="1">
    <citation type="submission" date="2020-05" db="EMBL/GenBank/DDBJ databases">
        <authorList>
            <person name="Chiriac C."/>
            <person name="Salcher M."/>
            <person name="Ghai R."/>
            <person name="Kavagutti S V."/>
        </authorList>
    </citation>
    <scope>NUCLEOTIDE SEQUENCE</scope>
</reference>
<dbReference type="PANTHER" id="PTHR11699">
    <property type="entry name" value="ALDEHYDE DEHYDROGENASE-RELATED"/>
    <property type="match status" value="1"/>
</dbReference>
<dbReference type="FunFam" id="3.40.309.10:FF:000012">
    <property type="entry name" value="Betaine aldehyde dehydrogenase"/>
    <property type="match status" value="1"/>
</dbReference>
<dbReference type="PROSITE" id="PS00687">
    <property type="entry name" value="ALDEHYDE_DEHYDR_GLU"/>
    <property type="match status" value="1"/>
</dbReference>
<keyword evidence="2" id="KW-0560">Oxidoreductase</keyword>
<evidence type="ECO:0000313" key="4">
    <source>
        <dbReference type="EMBL" id="CAB4953706.1"/>
    </source>
</evidence>
<dbReference type="Gene3D" id="3.40.309.10">
    <property type="entry name" value="Aldehyde Dehydrogenase, Chain A, domain 2"/>
    <property type="match status" value="1"/>
</dbReference>
<dbReference type="InterPro" id="IPR016162">
    <property type="entry name" value="Ald_DH_N"/>
</dbReference>
<dbReference type="InterPro" id="IPR015590">
    <property type="entry name" value="Aldehyde_DH_dom"/>
</dbReference>
<dbReference type="InterPro" id="IPR016163">
    <property type="entry name" value="Ald_DH_C"/>
</dbReference>
<comment type="similarity">
    <text evidence="1">Belongs to the aldehyde dehydrogenase family.</text>
</comment>
<evidence type="ECO:0000256" key="1">
    <source>
        <dbReference type="ARBA" id="ARBA00009986"/>
    </source>
</evidence>
<dbReference type="InterPro" id="IPR016160">
    <property type="entry name" value="Ald_DH_CS_CYS"/>
</dbReference>
<proteinExistence type="inferred from homology"/>
<protein>
    <submittedName>
        <fullName evidence="4">Unannotated protein</fullName>
    </submittedName>
</protein>
<gene>
    <name evidence="4" type="ORF">UFOPK3772_01717</name>
</gene>
<evidence type="ECO:0000259" key="3">
    <source>
        <dbReference type="Pfam" id="PF00171"/>
    </source>
</evidence>
<dbReference type="EMBL" id="CAFBNE010000053">
    <property type="protein sequence ID" value="CAB4953706.1"/>
    <property type="molecule type" value="Genomic_DNA"/>
</dbReference>
<name>A0A6J7KD09_9ZZZZ</name>
<dbReference type="InterPro" id="IPR029510">
    <property type="entry name" value="Ald_DH_CS_GLU"/>
</dbReference>
<evidence type="ECO:0000256" key="2">
    <source>
        <dbReference type="ARBA" id="ARBA00023002"/>
    </source>
</evidence>
<dbReference type="AlphaFoldDB" id="A0A6J7KD09"/>
<dbReference type="SUPFAM" id="SSF53720">
    <property type="entry name" value="ALDH-like"/>
    <property type="match status" value="1"/>
</dbReference>
<dbReference type="Pfam" id="PF00171">
    <property type="entry name" value="Aldedh"/>
    <property type="match status" value="1"/>
</dbReference>
<dbReference type="GO" id="GO:0016620">
    <property type="term" value="F:oxidoreductase activity, acting on the aldehyde or oxo group of donors, NAD or NADP as acceptor"/>
    <property type="evidence" value="ECO:0007669"/>
    <property type="project" value="InterPro"/>
</dbReference>
<organism evidence="4">
    <name type="scientific">freshwater metagenome</name>
    <dbReference type="NCBI Taxonomy" id="449393"/>
    <lineage>
        <taxon>unclassified sequences</taxon>
        <taxon>metagenomes</taxon>
        <taxon>ecological metagenomes</taxon>
    </lineage>
</organism>
<dbReference type="InterPro" id="IPR016161">
    <property type="entry name" value="Ald_DH/histidinol_DH"/>
</dbReference>
<dbReference type="PROSITE" id="PS00070">
    <property type="entry name" value="ALDEHYDE_DEHYDR_CYS"/>
    <property type="match status" value="1"/>
</dbReference>
<dbReference type="Gene3D" id="3.40.605.10">
    <property type="entry name" value="Aldehyde Dehydrogenase, Chain A, domain 1"/>
    <property type="match status" value="1"/>
</dbReference>